<name>A0ACC3SIS3_9PEZI</name>
<keyword evidence="2" id="KW-1185">Reference proteome</keyword>
<dbReference type="EMBL" id="JAMKPW020000008">
    <property type="protein sequence ID" value="KAK8215412.1"/>
    <property type="molecule type" value="Genomic_DNA"/>
</dbReference>
<dbReference type="Proteomes" id="UP001320706">
    <property type="component" value="Unassembled WGS sequence"/>
</dbReference>
<accession>A0ACC3SIS3</accession>
<evidence type="ECO:0000313" key="1">
    <source>
        <dbReference type="EMBL" id="KAK8215412.1"/>
    </source>
</evidence>
<gene>
    <name evidence="1" type="ORF">M8818_002033</name>
</gene>
<comment type="caution">
    <text evidence="1">The sequence shown here is derived from an EMBL/GenBank/DDBJ whole genome shotgun (WGS) entry which is preliminary data.</text>
</comment>
<evidence type="ECO:0000313" key="2">
    <source>
        <dbReference type="Proteomes" id="UP001320706"/>
    </source>
</evidence>
<organism evidence="1 2">
    <name type="scientific">Zalaria obscura</name>
    <dbReference type="NCBI Taxonomy" id="2024903"/>
    <lineage>
        <taxon>Eukaryota</taxon>
        <taxon>Fungi</taxon>
        <taxon>Dikarya</taxon>
        <taxon>Ascomycota</taxon>
        <taxon>Pezizomycotina</taxon>
        <taxon>Dothideomycetes</taxon>
        <taxon>Dothideomycetidae</taxon>
        <taxon>Dothideales</taxon>
        <taxon>Zalariaceae</taxon>
        <taxon>Zalaria</taxon>
    </lineage>
</organism>
<reference evidence="1" key="1">
    <citation type="submission" date="2024-02" db="EMBL/GenBank/DDBJ databases">
        <title>Metagenome Assembled Genome of Zalaria obscura JY119.</title>
        <authorList>
            <person name="Vighnesh L."/>
            <person name="Jagadeeshwari U."/>
            <person name="Venkata Ramana C."/>
            <person name="Sasikala C."/>
        </authorList>
    </citation>
    <scope>NUCLEOTIDE SEQUENCE</scope>
    <source>
        <strain evidence="1">JY119</strain>
    </source>
</reference>
<proteinExistence type="predicted"/>
<sequence length="104" mass="11671">MSVVHTARINSFSRGVEPFPQRDTPESFVGDRQSPRFVVEQIIAIVARQAQEVMAEQKMQLSILLRDMDRCASENGGETVDRSFPASLSKIEQYLRGDHAFCGV</sequence>
<protein>
    <submittedName>
        <fullName evidence="1">Uncharacterized protein</fullName>
    </submittedName>
</protein>